<dbReference type="Pfam" id="PF03743">
    <property type="entry name" value="TrbI"/>
    <property type="match status" value="1"/>
</dbReference>
<evidence type="ECO:0000256" key="7">
    <source>
        <dbReference type="SAM" id="Phobius"/>
    </source>
</evidence>
<keyword evidence="3 7" id="KW-0812">Transmembrane</keyword>
<evidence type="ECO:0000313" key="9">
    <source>
        <dbReference type="Proteomes" id="UP001598130"/>
    </source>
</evidence>
<dbReference type="InterPro" id="IPR005498">
    <property type="entry name" value="T4SS_VirB10/TraB/TrbI"/>
</dbReference>
<evidence type="ECO:0000256" key="1">
    <source>
        <dbReference type="ARBA" id="ARBA00004167"/>
    </source>
</evidence>
<accession>A0ABW6CVX2</accession>
<evidence type="ECO:0000256" key="4">
    <source>
        <dbReference type="ARBA" id="ARBA00022989"/>
    </source>
</evidence>
<feature type="region of interest" description="Disordered" evidence="6">
    <location>
        <begin position="1"/>
        <end position="35"/>
    </location>
</feature>
<evidence type="ECO:0000256" key="6">
    <source>
        <dbReference type="SAM" id="MobiDB-lite"/>
    </source>
</evidence>
<feature type="region of interest" description="Disordered" evidence="6">
    <location>
        <begin position="94"/>
        <end position="126"/>
    </location>
</feature>
<comment type="subcellular location">
    <subcellularLocation>
        <location evidence="1">Membrane</location>
        <topology evidence="1">Single-pass membrane protein</topology>
    </subcellularLocation>
</comment>
<evidence type="ECO:0000256" key="2">
    <source>
        <dbReference type="ARBA" id="ARBA00010265"/>
    </source>
</evidence>
<comment type="similarity">
    <text evidence="2">Belongs to the TrbI/VirB10 family.</text>
</comment>
<protein>
    <submittedName>
        <fullName evidence="8">Conjugal transfer protein TrbI</fullName>
    </submittedName>
</protein>
<dbReference type="Proteomes" id="UP001598130">
    <property type="component" value="Unassembled WGS sequence"/>
</dbReference>
<evidence type="ECO:0000313" key="8">
    <source>
        <dbReference type="EMBL" id="MFD3266463.1"/>
    </source>
</evidence>
<feature type="transmembrane region" description="Helical" evidence="7">
    <location>
        <begin position="43"/>
        <end position="63"/>
    </location>
</feature>
<proteinExistence type="inferred from homology"/>
<comment type="caution">
    <text evidence="8">The sequence shown here is derived from an EMBL/GenBank/DDBJ whole genome shotgun (WGS) entry which is preliminary data.</text>
</comment>
<dbReference type="EMBL" id="JAOTJD010000060">
    <property type="protein sequence ID" value="MFD3266463.1"/>
    <property type="molecule type" value="Genomic_DNA"/>
</dbReference>
<keyword evidence="5 7" id="KW-0472">Membrane</keyword>
<dbReference type="CDD" id="cd16429">
    <property type="entry name" value="VirB10"/>
    <property type="match status" value="1"/>
</dbReference>
<evidence type="ECO:0000256" key="5">
    <source>
        <dbReference type="ARBA" id="ARBA00023136"/>
    </source>
</evidence>
<evidence type="ECO:0000256" key="3">
    <source>
        <dbReference type="ARBA" id="ARBA00022692"/>
    </source>
</evidence>
<dbReference type="InterPro" id="IPR042217">
    <property type="entry name" value="T4SS_VirB10/TrbI"/>
</dbReference>
<keyword evidence="9" id="KW-1185">Reference proteome</keyword>
<reference evidence="8 9" key="1">
    <citation type="submission" date="2022-09" db="EMBL/GenBank/DDBJ databases">
        <title>New species of Phenylobacterium.</title>
        <authorList>
            <person name="Mieszkin S."/>
        </authorList>
    </citation>
    <scope>NUCLEOTIDE SEQUENCE [LARGE SCALE GENOMIC DNA]</scope>
    <source>
        <strain evidence="8 9">HK31-G</strain>
    </source>
</reference>
<sequence>MSHLPPDPPSEGVGPMAAPERKASPASVLTGPRPPVTRWNRKYLLAGSAALASVVALGFYLGFGGSHTRAAKDQDPQAAADTQTPQRPEIANRFAQGYGDPGLQASAPGMATLPRPGADAAGQSAVGVAAAPPAPAVDPAVQEARDQARAARAAGPFFGGQPVQVADRDVAAPAAGLAAFAGRAAPPAERSAEVQPQNGQGAKRQFLAGSRSEDYLANPLLPPLSPWEVKAGTLISAALITAINSDLPGEVIAQVTRPVYDHVTGRTVLIPQGARLIGQYDSQVAYGQERALIAWNRIVMPDGRSINIGSMTGADLSGASGLRDRTDGHFGQLARGILLSTIFSIGAASAQDAGNRSSGGLVINSTASGVSNQAQQTGQRITERDLNRQATITVRAGWPLQVIVNKDMILAPYQ</sequence>
<dbReference type="Gene3D" id="2.40.128.260">
    <property type="entry name" value="Type IV secretion system, VirB10/TraB/TrbI"/>
    <property type="match status" value="1"/>
</dbReference>
<keyword evidence="4 7" id="KW-1133">Transmembrane helix</keyword>
<organism evidence="8 9">
    <name type="scientific">Phenylobacterium ferrooxidans</name>
    <dbReference type="NCBI Taxonomy" id="2982689"/>
    <lineage>
        <taxon>Bacteria</taxon>
        <taxon>Pseudomonadati</taxon>
        <taxon>Pseudomonadota</taxon>
        <taxon>Alphaproteobacteria</taxon>
        <taxon>Caulobacterales</taxon>
        <taxon>Caulobacteraceae</taxon>
        <taxon>Phenylobacterium</taxon>
    </lineage>
</organism>
<gene>
    <name evidence="8" type="ORF">OCL97_21180</name>
</gene>
<name>A0ABW6CVX2_9CAUL</name>
<dbReference type="RefSeq" id="WP_377371716.1">
    <property type="nucleotide sequence ID" value="NZ_JAOTJD010000060.1"/>
</dbReference>